<sequence>MKIVSVQFDYGGLQSYKKLSQVFAYSVKKNCPDADLELINAKPPEIKRKIRSKSFATNTLKIKLWLNALRSTTDDVVFMDCDMIVLKDISSAFKNDFDIGYTKRTGSRIPYNGGVVFVKNTPEAIKFIEHWKEINDKMYNDYTFHHTYRNKYAGMNQAAFGYIMETGGYKTKLKKFSCDIWNACVENWPKINDETRIVHIKGALRRSVLMNRSIAGCRFRRAIILWRNLAIEAGLIHAPKLDVNTATPITPHPLIRKVRGLRRSRRRY</sequence>
<dbReference type="InterPro" id="IPR029044">
    <property type="entry name" value="Nucleotide-diphossugar_trans"/>
</dbReference>
<proteinExistence type="predicted"/>
<comment type="caution">
    <text evidence="2">The sequence shown here is derived from an EMBL/GenBank/DDBJ whole genome shotgun (WGS) entry which is preliminary data.</text>
</comment>
<dbReference type="Pfam" id="PF03407">
    <property type="entry name" value="Nucleotid_trans"/>
    <property type="match status" value="1"/>
</dbReference>
<accession>A0A0F9UQA2</accession>
<dbReference type="AlphaFoldDB" id="A0A0F9UQA2"/>
<gene>
    <name evidence="2" type="ORF">LCGC14_0502840</name>
</gene>
<dbReference type="InterPro" id="IPR005069">
    <property type="entry name" value="Nucl-diP-sugar_transferase"/>
</dbReference>
<protein>
    <recommendedName>
        <fullName evidence="1">Nucleotide-diphospho-sugar transferase domain-containing protein</fullName>
    </recommendedName>
</protein>
<dbReference type="SUPFAM" id="SSF53448">
    <property type="entry name" value="Nucleotide-diphospho-sugar transferases"/>
    <property type="match status" value="1"/>
</dbReference>
<reference evidence="2" key="1">
    <citation type="journal article" date="2015" name="Nature">
        <title>Complex archaea that bridge the gap between prokaryotes and eukaryotes.</title>
        <authorList>
            <person name="Spang A."/>
            <person name="Saw J.H."/>
            <person name="Jorgensen S.L."/>
            <person name="Zaremba-Niedzwiedzka K."/>
            <person name="Martijn J."/>
            <person name="Lind A.E."/>
            <person name="van Eijk R."/>
            <person name="Schleper C."/>
            <person name="Guy L."/>
            <person name="Ettema T.J."/>
        </authorList>
    </citation>
    <scope>NUCLEOTIDE SEQUENCE</scope>
</reference>
<name>A0A0F9UQA2_9ZZZZ</name>
<dbReference type="Gene3D" id="3.90.550.10">
    <property type="entry name" value="Spore Coat Polysaccharide Biosynthesis Protein SpsA, Chain A"/>
    <property type="match status" value="1"/>
</dbReference>
<evidence type="ECO:0000313" key="2">
    <source>
        <dbReference type="EMBL" id="KKN63336.1"/>
    </source>
</evidence>
<feature type="domain" description="Nucleotide-diphospho-sugar transferase" evidence="1">
    <location>
        <begin position="68"/>
        <end position="174"/>
    </location>
</feature>
<organism evidence="2">
    <name type="scientific">marine sediment metagenome</name>
    <dbReference type="NCBI Taxonomy" id="412755"/>
    <lineage>
        <taxon>unclassified sequences</taxon>
        <taxon>metagenomes</taxon>
        <taxon>ecological metagenomes</taxon>
    </lineage>
</organism>
<evidence type="ECO:0000259" key="1">
    <source>
        <dbReference type="Pfam" id="PF03407"/>
    </source>
</evidence>
<dbReference type="EMBL" id="LAZR01000593">
    <property type="protein sequence ID" value="KKN63336.1"/>
    <property type="molecule type" value="Genomic_DNA"/>
</dbReference>